<reference evidence="3 4" key="1">
    <citation type="submission" date="2024-02" db="EMBL/GenBank/DDBJ databases">
        <title>A Gaetbulibacter species isolated from tidal flats and genomic insights of their niches.</title>
        <authorList>
            <person name="Ye Y."/>
        </authorList>
    </citation>
    <scope>NUCLEOTIDE SEQUENCE [LARGE SCALE GENOMIC DNA]</scope>
    <source>
        <strain evidence="3 4">KEM-8</strain>
    </source>
</reference>
<dbReference type="Proteomes" id="UP001610104">
    <property type="component" value="Unassembled WGS sequence"/>
</dbReference>
<dbReference type="Pfam" id="PF00535">
    <property type="entry name" value="Glycos_transf_2"/>
    <property type="match status" value="1"/>
</dbReference>
<dbReference type="InterPro" id="IPR050834">
    <property type="entry name" value="Glycosyltransf_2"/>
</dbReference>
<dbReference type="InterPro" id="IPR029044">
    <property type="entry name" value="Nucleotide-diphossugar_trans"/>
</dbReference>
<accession>A0ABW7MWW3</accession>
<evidence type="ECO:0000256" key="1">
    <source>
        <dbReference type="SAM" id="Coils"/>
    </source>
</evidence>
<evidence type="ECO:0000313" key="3">
    <source>
        <dbReference type="EMBL" id="MFH6769647.1"/>
    </source>
</evidence>
<dbReference type="PANTHER" id="PTHR43685">
    <property type="entry name" value="GLYCOSYLTRANSFERASE"/>
    <property type="match status" value="1"/>
</dbReference>
<keyword evidence="3" id="KW-0328">Glycosyltransferase</keyword>
<protein>
    <submittedName>
        <fullName evidence="3">Glycosyltransferase</fullName>
        <ecNumber evidence="3">2.4.-.-</ecNumber>
    </submittedName>
</protein>
<organism evidence="3 4">
    <name type="scientific">Gaetbulibacter aquiaggeris</name>
    <dbReference type="NCBI Taxonomy" id="1735373"/>
    <lineage>
        <taxon>Bacteria</taxon>
        <taxon>Pseudomonadati</taxon>
        <taxon>Bacteroidota</taxon>
        <taxon>Flavobacteriia</taxon>
        <taxon>Flavobacteriales</taxon>
        <taxon>Flavobacteriaceae</taxon>
        <taxon>Gaetbulibacter</taxon>
    </lineage>
</organism>
<keyword evidence="1" id="KW-0175">Coiled coil</keyword>
<feature type="coiled-coil region" evidence="1">
    <location>
        <begin position="236"/>
        <end position="267"/>
    </location>
</feature>
<keyword evidence="3" id="KW-0808">Transferase</keyword>
<dbReference type="Gene3D" id="3.90.550.10">
    <property type="entry name" value="Spore Coat Polysaccharide Biosynthesis Protein SpsA, Chain A"/>
    <property type="match status" value="1"/>
</dbReference>
<proteinExistence type="predicted"/>
<dbReference type="EC" id="2.4.-.-" evidence="3"/>
<comment type="caution">
    <text evidence="3">The sequence shown here is derived from an EMBL/GenBank/DDBJ whole genome shotgun (WGS) entry which is preliminary data.</text>
</comment>
<sequence>MMNGKQLNVSSLISVVIPCFNDGQFVEQAVYSALNQTYPNIEVIVVDDGSNSETKQVLKILELKITRLITQENQGQSKARNIGIKEAKGEYILVLDSDDFSEPTFCEKAMHILTSDMDTKIVSCYANLILENGITTRFEPQGGSIKDFLFFNQSLGTSMFKKEDWAFCGGYDETMRNGFEDWEFFIRLLKNGGTAKVIKEPLYNYRKRLSSTTSIANKNKYELLNYILLKHKELYINNYELTIMHLLNKAEREEKEKIKNNERLEFKIGRTILIPIRWVKSLLK</sequence>
<gene>
    <name evidence="3" type="ORF">V8G56_12920</name>
</gene>
<dbReference type="EMBL" id="JBAWKC010000004">
    <property type="protein sequence ID" value="MFH6769647.1"/>
    <property type="molecule type" value="Genomic_DNA"/>
</dbReference>
<dbReference type="PANTHER" id="PTHR43685:SF2">
    <property type="entry name" value="GLYCOSYLTRANSFERASE 2-LIKE DOMAIN-CONTAINING PROTEIN"/>
    <property type="match status" value="1"/>
</dbReference>
<dbReference type="GO" id="GO:0016757">
    <property type="term" value="F:glycosyltransferase activity"/>
    <property type="evidence" value="ECO:0007669"/>
    <property type="project" value="UniProtKB-KW"/>
</dbReference>
<evidence type="ECO:0000313" key="4">
    <source>
        <dbReference type="Proteomes" id="UP001610104"/>
    </source>
</evidence>
<feature type="domain" description="Glycosyltransferase 2-like" evidence="2">
    <location>
        <begin position="14"/>
        <end position="117"/>
    </location>
</feature>
<dbReference type="InterPro" id="IPR001173">
    <property type="entry name" value="Glyco_trans_2-like"/>
</dbReference>
<dbReference type="RefSeq" id="WP_395438871.1">
    <property type="nucleotide sequence ID" value="NZ_JBAWKC010000004.1"/>
</dbReference>
<evidence type="ECO:0000259" key="2">
    <source>
        <dbReference type="Pfam" id="PF00535"/>
    </source>
</evidence>
<dbReference type="SUPFAM" id="SSF53448">
    <property type="entry name" value="Nucleotide-diphospho-sugar transferases"/>
    <property type="match status" value="1"/>
</dbReference>
<name>A0ABW7MWW3_9FLAO</name>
<keyword evidence="4" id="KW-1185">Reference proteome</keyword>